<evidence type="ECO:0008006" key="3">
    <source>
        <dbReference type="Google" id="ProtNLM"/>
    </source>
</evidence>
<dbReference type="Proteomes" id="UP000590749">
    <property type="component" value="Unassembled WGS sequence"/>
</dbReference>
<dbReference type="RefSeq" id="WP_183225100.1">
    <property type="nucleotide sequence ID" value="NZ_BMPW01000020.1"/>
</dbReference>
<comment type="caution">
    <text evidence="1">The sequence shown here is derived from an EMBL/GenBank/DDBJ whole genome shotgun (WGS) entry which is preliminary data.</text>
</comment>
<accession>A0A7W5ANG4</accession>
<evidence type="ECO:0000313" key="2">
    <source>
        <dbReference type="Proteomes" id="UP000590749"/>
    </source>
</evidence>
<organism evidence="1 2">
    <name type="scientific">Actinoplanes campanulatus</name>
    <dbReference type="NCBI Taxonomy" id="113559"/>
    <lineage>
        <taxon>Bacteria</taxon>
        <taxon>Bacillati</taxon>
        <taxon>Actinomycetota</taxon>
        <taxon>Actinomycetes</taxon>
        <taxon>Micromonosporales</taxon>
        <taxon>Micromonosporaceae</taxon>
        <taxon>Actinoplanes</taxon>
    </lineage>
</organism>
<sequence>MLARTIYGGSVDDVVITPVTIGTTQVAGLPASQNFEVWNYANTEQLTDIQDGSGVALPSGIVVSSSAGVIPQFKAPDDYTGPIRLKHVTSGLSWVMQPSDGTSGGGGSSLPNTLVVASADSGILDADWVCDGTADDVQLQAAVTATALGGTVQLTSGTFNLADVVDVWGADDADVEGEIYIRGAGPSNTTLVVGSGVASAFNLSKAVRVHISDLGIEVGGSSSGIVATYSATPAALYRSAWFSSFERLQVKGPWDGSHSGWAIDLGNVFRARMANMEVGGTGNGIRLLNQTSEFNSGDMTIDRCFVEVVGTNAVAYSCDSAAGNLNQVTWITCHSIANPANTGTVAWKFTGTTGSTSHIRLINCNVEQFATTVSADANANDLEIDLVHVTLRNGSTLFNSAGSNSVFRCGLAYIEPSATVSILTDSNGYDAKPSVYDRINIYADTGATANATPGNTAVLQRIVLDGDSATYASTLRRPPARPAPTRAITLSDAATIATDASLGNLFDCTIAGNRTLGAPTNPLDGQTVVWRLTASGGARTPTLASGAGGFVVATGSPAVTVAAIASGSTAEIAATYSSANSRWRVSRYSIFAAS</sequence>
<keyword evidence="2" id="KW-1185">Reference proteome</keyword>
<dbReference type="InterPro" id="IPR011050">
    <property type="entry name" value="Pectin_lyase_fold/virulence"/>
</dbReference>
<proteinExistence type="predicted"/>
<dbReference type="EMBL" id="JACHXF010000017">
    <property type="protein sequence ID" value="MBB3099014.1"/>
    <property type="molecule type" value="Genomic_DNA"/>
</dbReference>
<gene>
    <name evidence="1" type="ORF">FHR83_006720</name>
</gene>
<evidence type="ECO:0000313" key="1">
    <source>
        <dbReference type="EMBL" id="MBB3099014.1"/>
    </source>
</evidence>
<name>A0A7W5ANG4_9ACTN</name>
<dbReference type="AlphaFoldDB" id="A0A7W5ANG4"/>
<protein>
    <recommendedName>
        <fullName evidence="3">Pectate lyase superfamily protein</fullName>
    </recommendedName>
</protein>
<dbReference type="SUPFAM" id="SSF51126">
    <property type="entry name" value="Pectin lyase-like"/>
    <property type="match status" value="1"/>
</dbReference>
<reference evidence="1 2" key="1">
    <citation type="submission" date="2020-08" db="EMBL/GenBank/DDBJ databases">
        <title>Genomic Encyclopedia of Type Strains, Phase III (KMG-III): the genomes of soil and plant-associated and newly described type strains.</title>
        <authorList>
            <person name="Whitman W."/>
        </authorList>
    </citation>
    <scope>NUCLEOTIDE SEQUENCE [LARGE SCALE GENOMIC DNA]</scope>
    <source>
        <strain evidence="1 2">CECT 3287</strain>
    </source>
</reference>